<comment type="caution">
    <text evidence="2">The sequence shown here is derived from an EMBL/GenBank/DDBJ whole genome shotgun (WGS) entry which is preliminary data.</text>
</comment>
<dbReference type="AlphaFoldDB" id="A0A318LQ82"/>
<dbReference type="InterPro" id="IPR058852">
    <property type="entry name" value="HTH_77"/>
</dbReference>
<proteinExistence type="predicted"/>
<reference evidence="2 3" key="1">
    <citation type="submission" date="2016-07" db="EMBL/GenBank/DDBJ databases">
        <title>Draft genome sequence of Prauserella sp. YIM 121212, isolated from alkaline soil.</title>
        <authorList>
            <person name="Ruckert C."/>
            <person name="Albersmeier A."/>
            <person name="Jiang C.-L."/>
            <person name="Jiang Y."/>
            <person name="Kalinowski J."/>
            <person name="Schneider O."/>
            <person name="Winkler A."/>
            <person name="Zotchev S.B."/>
        </authorList>
    </citation>
    <scope>NUCLEOTIDE SEQUENCE [LARGE SCALE GENOMIC DNA]</scope>
    <source>
        <strain evidence="2 3">YIM 121212</strain>
    </source>
</reference>
<dbReference type="InterPro" id="IPR036388">
    <property type="entry name" value="WH-like_DNA-bd_sf"/>
</dbReference>
<evidence type="ECO:0000313" key="3">
    <source>
        <dbReference type="Proteomes" id="UP000247892"/>
    </source>
</evidence>
<dbReference type="PROSITE" id="PS50043">
    <property type="entry name" value="HTH_LUXR_2"/>
    <property type="match status" value="1"/>
</dbReference>
<dbReference type="Gene3D" id="3.40.50.300">
    <property type="entry name" value="P-loop containing nucleotide triphosphate hydrolases"/>
    <property type="match status" value="1"/>
</dbReference>
<keyword evidence="3" id="KW-1185">Reference proteome</keyword>
<dbReference type="Proteomes" id="UP000247892">
    <property type="component" value="Unassembled WGS sequence"/>
</dbReference>
<organism evidence="2 3">
    <name type="scientific">Prauserella flavalba</name>
    <dbReference type="NCBI Taxonomy" id="1477506"/>
    <lineage>
        <taxon>Bacteria</taxon>
        <taxon>Bacillati</taxon>
        <taxon>Actinomycetota</taxon>
        <taxon>Actinomycetes</taxon>
        <taxon>Pseudonocardiales</taxon>
        <taxon>Pseudonocardiaceae</taxon>
        <taxon>Prauserella</taxon>
    </lineage>
</organism>
<evidence type="ECO:0000259" key="1">
    <source>
        <dbReference type="PROSITE" id="PS50043"/>
    </source>
</evidence>
<dbReference type="PRINTS" id="PR00038">
    <property type="entry name" value="HTHLUXR"/>
</dbReference>
<sequence length="899" mass="95531">MRGARSELTSFVGREPELAELSALLRARRLVTLTGVGGCGKTRLAARLVAGLRDTWPEPAVDVDLGPVSDPHLVCATVAAAAGVNLEPGGAELAALVAALSRRRLVLWLDTCEHLLEPTAELVSAVLAECPEITVLATTREPLGIGGETVWRVPPLRPAESVRLFAERASLVLPDFDGERNAEGVAAVCARLDHLPLAVELAAPWVRALSLAQIAEGLDHAFELLVEGPRDTAPRHRTLMASMAWSHDLLTEPEQRLFRRLGVFSGPFTVEAAAAVAGEGEATAPLRGVTRLLDASLLLTVEVEGELRYRMLDTVRQFAVDLLEAAGEAEAVRDRHLDFHLALAERAEPGMAEDQDRWRAVLAVHRADLGTALDRGLGRPDPDRGRRLAAAMTQAWLVGGEIGPGLRAIGRALAARPGERTALTARLEAGRALLAMAAGRLPEVADAAERGAALAREADHPGARARCLAALAFSRFFVDFAGCAATAAAARAEALAAGDAFAADWAGVLEAYSLVTRGRNDEADALARRIAERARRRRDRLCGGFAAGVAIYTELTRGRVAGAVESGRRALELAAPLGDYFATGTLSGNTAHALAVSGDLAGALRLLEPVVDALARAKEADAVGFVVPLGLTHLWLGELDEALGWFERGVDRLRHRERDWTAARCLPGLVGVLRRLGRTSEAEEWAVRGHRILTGFGAPFELADLLDEHAQLASADLARARELRLQALVVRRDNGVPLGNATTVDGLSELALAGGDPGEAVRLCAIADALRSAMGHPRPPVDARTHAALVARLRTDLDAATFERLWAEGQRADPDVVVPALVRGRGPRTGATGVLGLLTPTELEVSRLVGHGLSNPEIAERLFMSRSTVKAHLAHVYAKLGVPNRTALTALLRDQTGSS</sequence>
<dbReference type="Pfam" id="PF00196">
    <property type="entry name" value="GerE"/>
    <property type="match status" value="1"/>
</dbReference>
<dbReference type="PANTHER" id="PTHR47691">
    <property type="entry name" value="REGULATOR-RELATED"/>
    <property type="match status" value="1"/>
</dbReference>
<gene>
    <name evidence="2" type="ORF">BA062_14985</name>
</gene>
<accession>A0A318LQ82</accession>
<dbReference type="SUPFAM" id="SSF48452">
    <property type="entry name" value="TPR-like"/>
    <property type="match status" value="1"/>
</dbReference>
<dbReference type="PROSITE" id="PS00622">
    <property type="entry name" value="HTH_LUXR_1"/>
    <property type="match status" value="1"/>
</dbReference>
<dbReference type="PANTHER" id="PTHR47691:SF3">
    <property type="entry name" value="HTH-TYPE TRANSCRIPTIONAL REGULATOR RV0890C-RELATED"/>
    <property type="match status" value="1"/>
</dbReference>
<dbReference type="CDD" id="cd06170">
    <property type="entry name" value="LuxR_C_like"/>
    <property type="match status" value="1"/>
</dbReference>
<dbReference type="EMBL" id="MASU01000005">
    <property type="protein sequence ID" value="PXY36666.1"/>
    <property type="molecule type" value="Genomic_DNA"/>
</dbReference>
<dbReference type="OrthoDB" id="9812579at2"/>
<dbReference type="InterPro" id="IPR011990">
    <property type="entry name" value="TPR-like_helical_dom_sf"/>
</dbReference>
<feature type="domain" description="HTH luxR-type" evidence="1">
    <location>
        <begin position="831"/>
        <end position="896"/>
    </location>
</feature>
<dbReference type="Pfam" id="PF25872">
    <property type="entry name" value="HTH_77"/>
    <property type="match status" value="1"/>
</dbReference>
<dbReference type="GO" id="GO:0006355">
    <property type="term" value="P:regulation of DNA-templated transcription"/>
    <property type="evidence" value="ECO:0007669"/>
    <property type="project" value="InterPro"/>
</dbReference>
<dbReference type="Gene3D" id="1.25.40.10">
    <property type="entry name" value="Tetratricopeptide repeat domain"/>
    <property type="match status" value="1"/>
</dbReference>
<evidence type="ECO:0000313" key="2">
    <source>
        <dbReference type="EMBL" id="PXY36666.1"/>
    </source>
</evidence>
<name>A0A318LQ82_9PSEU</name>
<dbReference type="SUPFAM" id="SSF52540">
    <property type="entry name" value="P-loop containing nucleoside triphosphate hydrolases"/>
    <property type="match status" value="1"/>
</dbReference>
<protein>
    <recommendedName>
        <fullName evidence="1">HTH luxR-type domain-containing protein</fullName>
    </recommendedName>
</protein>
<dbReference type="InterPro" id="IPR016032">
    <property type="entry name" value="Sig_transdc_resp-reg_C-effctor"/>
</dbReference>
<dbReference type="SMART" id="SM00421">
    <property type="entry name" value="HTH_LUXR"/>
    <property type="match status" value="1"/>
</dbReference>
<dbReference type="RefSeq" id="WP_110336764.1">
    <property type="nucleotide sequence ID" value="NZ_MASU01000005.1"/>
</dbReference>
<dbReference type="InterPro" id="IPR000792">
    <property type="entry name" value="Tscrpt_reg_LuxR_C"/>
</dbReference>
<dbReference type="SUPFAM" id="SSF46894">
    <property type="entry name" value="C-terminal effector domain of the bipartite response regulators"/>
    <property type="match status" value="1"/>
</dbReference>
<dbReference type="GO" id="GO:0003677">
    <property type="term" value="F:DNA binding"/>
    <property type="evidence" value="ECO:0007669"/>
    <property type="project" value="InterPro"/>
</dbReference>
<dbReference type="InterPro" id="IPR027417">
    <property type="entry name" value="P-loop_NTPase"/>
</dbReference>
<dbReference type="Gene3D" id="1.10.10.10">
    <property type="entry name" value="Winged helix-like DNA-binding domain superfamily/Winged helix DNA-binding domain"/>
    <property type="match status" value="1"/>
</dbReference>